<evidence type="ECO:0000256" key="2">
    <source>
        <dbReference type="ARBA" id="ARBA00024764"/>
    </source>
</evidence>
<reference evidence="6" key="2">
    <citation type="submission" date="2024-06" db="EMBL/GenBank/DDBJ databases">
        <title>Caproicibacterium argilliputei sp. nov, a novel caproic acid producing anaerobic bacterium isolated from pit mud.</title>
        <authorList>
            <person name="Zeng C."/>
        </authorList>
    </citation>
    <scope>NUCLEOTIDE SEQUENCE [LARGE SCALE GENOMIC DNA]</scope>
    <source>
        <strain evidence="6">ZCY20-5</strain>
    </source>
</reference>
<evidence type="ECO:0000256" key="3">
    <source>
        <dbReference type="HAMAP-Rule" id="MF_00245"/>
    </source>
</evidence>
<sequence>MAKDFEISLLLDYYGSMLTEKQRNVISCYYNEDLSLSEIAQNEGITRQGVRDAIKRGEAQLKEMEQNLGLLQKSRERAAAFTQIRQYAEHIRDYNSRFVYDKSITEQIDHLLKILGKLETTD</sequence>
<dbReference type="PANTHER" id="PTHR40083:SF1">
    <property type="entry name" value="UPF0122 PROTEIN YLXM"/>
    <property type="match status" value="1"/>
</dbReference>
<dbReference type="KEGG" id="carl:PXC00_08305"/>
<organism evidence="5 6">
    <name type="scientific">Caproicibacterium argilliputei</name>
    <dbReference type="NCBI Taxonomy" id="3030016"/>
    <lineage>
        <taxon>Bacteria</taxon>
        <taxon>Bacillati</taxon>
        <taxon>Bacillota</taxon>
        <taxon>Clostridia</taxon>
        <taxon>Eubacteriales</taxon>
        <taxon>Oscillospiraceae</taxon>
        <taxon>Caproicibacterium</taxon>
    </lineage>
</organism>
<dbReference type="Gene3D" id="1.10.10.10">
    <property type="entry name" value="Winged helix-like DNA-binding domain superfamily/Winged helix DNA-binding domain"/>
    <property type="match status" value="1"/>
</dbReference>
<dbReference type="InterPro" id="IPR013324">
    <property type="entry name" value="RNA_pol_sigma_r3/r4-like"/>
</dbReference>
<comment type="function">
    <text evidence="2 3">Might take part in the signal recognition particle (SRP) pathway. This is inferred from the conservation of its genetic proximity to ftsY/ffh. May be a regulatory protein.</text>
</comment>
<feature type="coiled-coil region" evidence="4">
    <location>
        <begin position="47"/>
        <end position="74"/>
    </location>
</feature>
<reference evidence="6" key="3">
    <citation type="submission" date="2024-06" db="EMBL/GenBank/DDBJ databases">
        <authorList>
            <person name="Zeng C."/>
        </authorList>
    </citation>
    <scope>NUCLEOTIDE SEQUENCE [LARGE SCALE GENOMIC DNA]</scope>
    <source>
        <strain evidence="6">ZCY20-5</strain>
    </source>
</reference>
<dbReference type="InterPro" id="IPR054831">
    <property type="entry name" value="UPF0122_fam_protein"/>
</dbReference>
<dbReference type="RefSeq" id="WP_275843968.1">
    <property type="nucleotide sequence ID" value="NZ_CP135996.1"/>
</dbReference>
<dbReference type="InterPro" id="IPR036388">
    <property type="entry name" value="WH-like_DNA-bd_sf"/>
</dbReference>
<keyword evidence="6" id="KW-1185">Reference proteome</keyword>
<dbReference type="GO" id="GO:0003677">
    <property type="term" value="F:DNA binding"/>
    <property type="evidence" value="ECO:0007669"/>
    <property type="project" value="UniProtKB-KW"/>
</dbReference>
<proteinExistence type="inferred from homology"/>
<reference evidence="5 6" key="1">
    <citation type="submission" date="2024-06" db="EMBL/GenBank/DDBJ databases">
        <title>Caproicibacterium argilliputei sp. nov, a novel caproic acid producing anaerobic bacterium isolated from pit mud.</title>
        <authorList>
            <person name="Xia S."/>
        </authorList>
    </citation>
    <scope>NUCLEOTIDE SEQUENCE [LARGE SCALE GENOMIC DNA]</scope>
    <source>
        <strain evidence="5 6">ZCY20-5</strain>
    </source>
</reference>
<dbReference type="SUPFAM" id="SSF88659">
    <property type="entry name" value="Sigma3 and sigma4 domains of RNA polymerase sigma factors"/>
    <property type="match status" value="1"/>
</dbReference>
<comment type="similarity">
    <text evidence="1 3">Belongs to the UPF0122 family.</text>
</comment>
<dbReference type="Pfam" id="PF04297">
    <property type="entry name" value="UPF0122"/>
    <property type="match status" value="1"/>
</dbReference>
<accession>A0AA97D6L9</accession>
<keyword evidence="5" id="KW-0238">DNA-binding</keyword>
<keyword evidence="4" id="KW-0175">Coiled coil</keyword>
<gene>
    <name evidence="5" type="ORF">PXC00_08305</name>
</gene>
<dbReference type="EMBL" id="CP135996">
    <property type="protein sequence ID" value="WOC31226.1"/>
    <property type="molecule type" value="Genomic_DNA"/>
</dbReference>
<name>A0AA97D6L9_9FIRM</name>
<evidence type="ECO:0000313" key="6">
    <source>
        <dbReference type="Proteomes" id="UP001300604"/>
    </source>
</evidence>
<dbReference type="Proteomes" id="UP001300604">
    <property type="component" value="Chromosome"/>
</dbReference>
<evidence type="ECO:0000313" key="5">
    <source>
        <dbReference type="EMBL" id="WOC31226.1"/>
    </source>
</evidence>
<dbReference type="InterPro" id="IPR007394">
    <property type="entry name" value="UPF0122"/>
</dbReference>
<evidence type="ECO:0000256" key="4">
    <source>
        <dbReference type="SAM" id="Coils"/>
    </source>
</evidence>
<dbReference type="AlphaFoldDB" id="A0AA97D6L9"/>
<dbReference type="PANTHER" id="PTHR40083">
    <property type="entry name" value="UPF0122 PROTEIN CBO2450/CLC_2298"/>
    <property type="match status" value="1"/>
</dbReference>
<protein>
    <recommendedName>
        <fullName evidence="3">UPF0122 protein PXC00_08305</fullName>
    </recommendedName>
</protein>
<dbReference type="NCBIfam" id="NF045758">
    <property type="entry name" value="YlxM"/>
    <property type="match status" value="1"/>
</dbReference>
<evidence type="ECO:0000256" key="1">
    <source>
        <dbReference type="ARBA" id="ARBA00008720"/>
    </source>
</evidence>
<dbReference type="HAMAP" id="MF_00245">
    <property type="entry name" value="UPF0122"/>
    <property type="match status" value="1"/>
</dbReference>